<proteinExistence type="predicted"/>
<name>A0A915DAU4_9BILA</name>
<keyword evidence="1" id="KW-1185">Reference proteome</keyword>
<evidence type="ECO:0000313" key="2">
    <source>
        <dbReference type="WBParaSite" id="jg17689"/>
    </source>
</evidence>
<accession>A0A915DAU4</accession>
<protein>
    <submittedName>
        <fullName evidence="2">Uncharacterized protein</fullName>
    </submittedName>
</protein>
<evidence type="ECO:0000313" key="1">
    <source>
        <dbReference type="Proteomes" id="UP000887574"/>
    </source>
</evidence>
<sequence length="122" mass="14057">MVVFCAKSINLCRLSALRFVAMRAKSDAPKVDTAVSKLALCDIVGTPGEAADLSHVNTLAQVRDMNEYYSQYVEEYYEETISKKMSKKKLRRESHRRKQNRKCVLLLKRISAQSKMQLLNLW</sequence>
<dbReference type="Proteomes" id="UP000887574">
    <property type="component" value="Unplaced"/>
</dbReference>
<organism evidence="1 2">
    <name type="scientific">Ditylenchus dipsaci</name>
    <dbReference type="NCBI Taxonomy" id="166011"/>
    <lineage>
        <taxon>Eukaryota</taxon>
        <taxon>Metazoa</taxon>
        <taxon>Ecdysozoa</taxon>
        <taxon>Nematoda</taxon>
        <taxon>Chromadorea</taxon>
        <taxon>Rhabditida</taxon>
        <taxon>Tylenchina</taxon>
        <taxon>Tylenchomorpha</taxon>
        <taxon>Sphaerularioidea</taxon>
        <taxon>Anguinidae</taxon>
        <taxon>Anguininae</taxon>
        <taxon>Ditylenchus</taxon>
    </lineage>
</organism>
<dbReference type="AlphaFoldDB" id="A0A915DAU4"/>
<dbReference type="WBParaSite" id="jg17689">
    <property type="protein sequence ID" value="jg17689"/>
    <property type="gene ID" value="jg17689"/>
</dbReference>
<reference evidence="2" key="1">
    <citation type="submission" date="2022-11" db="UniProtKB">
        <authorList>
            <consortium name="WormBaseParasite"/>
        </authorList>
    </citation>
    <scope>IDENTIFICATION</scope>
</reference>